<dbReference type="PANTHER" id="PTHR11804">
    <property type="entry name" value="PROTEASE M3 THIMET OLIGOPEPTIDASE-RELATED"/>
    <property type="match status" value="1"/>
</dbReference>
<evidence type="ECO:0000256" key="8">
    <source>
        <dbReference type="ARBA" id="ARBA00026100"/>
    </source>
</evidence>
<evidence type="ECO:0000259" key="10">
    <source>
        <dbReference type="Pfam" id="PF01432"/>
    </source>
</evidence>
<dbReference type="GO" id="GO:0006508">
    <property type="term" value="P:proteolysis"/>
    <property type="evidence" value="ECO:0007669"/>
    <property type="project" value="UniProtKB-KW"/>
</dbReference>
<dbReference type="GO" id="GO:0046872">
    <property type="term" value="F:metal ion binding"/>
    <property type="evidence" value="ECO:0007669"/>
    <property type="project" value="UniProtKB-UniRule"/>
</dbReference>
<evidence type="ECO:0000256" key="2">
    <source>
        <dbReference type="ARBA" id="ARBA00022670"/>
    </source>
</evidence>
<feature type="domain" description="Peptidase M3A/M3B catalytic" evidence="10">
    <location>
        <begin position="221"/>
        <end position="675"/>
    </location>
</feature>
<evidence type="ECO:0000256" key="6">
    <source>
        <dbReference type="ARBA" id="ARBA00023049"/>
    </source>
</evidence>
<keyword evidence="3 9" id="KW-0479">Metal-binding</keyword>
<comment type="cofactor">
    <cofactor evidence="9">
        <name>Zn(2+)</name>
        <dbReference type="ChEBI" id="CHEBI:29105"/>
    </cofactor>
    <text evidence="9">Binds 1 zinc ion.</text>
</comment>
<dbReference type="InterPro" id="IPR045666">
    <property type="entry name" value="OpdA_N"/>
</dbReference>
<dbReference type="GO" id="GO:0005829">
    <property type="term" value="C:cytosol"/>
    <property type="evidence" value="ECO:0007669"/>
    <property type="project" value="UniProtKB-ARBA"/>
</dbReference>
<dbReference type="AlphaFoldDB" id="A0A4R2KQF8"/>
<dbReference type="GO" id="GO:0006518">
    <property type="term" value="P:peptide metabolic process"/>
    <property type="evidence" value="ECO:0007669"/>
    <property type="project" value="TreeGrafter"/>
</dbReference>
<reference evidence="12 13" key="1">
    <citation type="submission" date="2019-03" db="EMBL/GenBank/DDBJ databases">
        <title>Genomic Encyclopedia of Type Strains, Phase IV (KMG-IV): sequencing the most valuable type-strain genomes for metagenomic binning, comparative biology and taxonomic classification.</title>
        <authorList>
            <person name="Goeker M."/>
        </authorList>
    </citation>
    <scope>NUCLEOTIDE SEQUENCE [LARGE SCALE GENOMIC DNA]</scope>
    <source>
        <strain evidence="12 13">DSM 23344</strain>
    </source>
</reference>
<dbReference type="Pfam" id="PF19310">
    <property type="entry name" value="TOP_N"/>
    <property type="match status" value="1"/>
</dbReference>
<evidence type="ECO:0000256" key="1">
    <source>
        <dbReference type="ARBA" id="ARBA00006040"/>
    </source>
</evidence>
<name>A0A4R2KQF8_9GAMM</name>
<dbReference type="PANTHER" id="PTHR11804:SF84">
    <property type="entry name" value="SACCHAROLYSIN"/>
    <property type="match status" value="1"/>
</dbReference>
<evidence type="ECO:0000256" key="7">
    <source>
        <dbReference type="ARBA" id="ARBA00024603"/>
    </source>
</evidence>
<dbReference type="OrthoDB" id="9773538at2"/>
<dbReference type="RefSeq" id="WP_117315864.1">
    <property type="nucleotide sequence ID" value="NZ_QQSW01000005.1"/>
</dbReference>
<evidence type="ECO:0000313" key="13">
    <source>
        <dbReference type="Proteomes" id="UP000294980"/>
    </source>
</evidence>
<comment type="catalytic activity">
    <reaction evidence="7">
        <text>Hydrolysis of oligopeptides, with broad specificity. Gly or Ala commonly occur as P1 or P1' residues, but more distant residues are also important, as is shown by the fact that Z-Gly-Pro-Gly-|-Gly-Pro-Ala is cleaved, but not Z-(Gly)(5).</text>
        <dbReference type="EC" id="3.4.24.70"/>
    </reaction>
</comment>
<sequence>MTNPLLAPAELPRFSAIEASHAEPAIRELIDRNKTAIEALLASHQPATWETVLQPIEALEDELARVWAPVSHLNAVVNSEELRAAYNACLPLLSAYNTWLGQHEGLFGAYREVFDSASFASLSPAQQRSVEIALRDFRLAGVALAPEKKRDYAELRQRLSRLGARFSENVLDATDAWSKAVTEKELSGLPASSLDSARDAAAARGKDGLLLTLDMPMYLAVMTYGDDSSLRREMYTAFATRASEQGPDADRWDNSAIIRETLDCRLALARLLGFDNYAELSLATKMARDVDEVVRFLTDMADRAKPRAKQEWQELADFAKARLGFEQLEAWDVAYCSEKLRQHRFAVSQEEIRPYLPVPRVLCGLFTLVNRLYGVEVVEIPEVDSYHPDVQLFEIRRDGAAVARFYLDLYARSGKRGGAWMGNYSTRRTLAGDGLQLPVAWLVCNFSAPSGGSPSLLTHDELTTLFHEFGHGLHHMLTAQTVASVSGINGVEWDAVELPSQFLENWCWEAEALGFISGHVETGEPLPAALLDKLLAARTFQAAMQTVRQLEFSLFDFRLHLEWGRQDFDSVQALLDAVREDVAVLQPPTWNRFQNSFSHIFAGGYAAGYYSYKWAEVLSADAYSRFEEEGIFNAATGADFLREVLEAGGSRDALATFRAFRGRDPDIRALLRHSGIAA</sequence>
<dbReference type="SUPFAM" id="SSF55486">
    <property type="entry name" value="Metalloproteases ('zincins'), catalytic domain"/>
    <property type="match status" value="1"/>
</dbReference>
<keyword evidence="13" id="KW-1185">Reference proteome</keyword>
<organism evidence="12 13">
    <name type="scientific">Chromatocurvus halotolerans</name>
    <dbReference type="NCBI Taxonomy" id="1132028"/>
    <lineage>
        <taxon>Bacteria</taxon>
        <taxon>Pseudomonadati</taxon>
        <taxon>Pseudomonadota</taxon>
        <taxon>Gammaproteobacteria</taxon>
        <taxon>Cellvibrionales</taxon>
        <taxon>Halieaceae</taxon>
        <taxon>Chromatocurvus</taxon>
    </lineage>
</organism>
<keyword evidence="4 9" id="KW-0378">Hydrolase</keyword>
<dbReference type="InterPro" id="IPR024080">
    <property type="entry name" value="Neurolysin/TOP_N"/>
</dbReference>
<comment type="similarity">
    <text evidence="1 9">Belongs to the peptidase M3 family.</text>
</comment>
<dbReference type="Gene3D" id="1.10.1370.10">
    <property type="entry name" value="Neurolysin, domain 3"/>
    <property type="match status" value="1"/>
</dbReference>
<evidence type="ECO:0000259" key="11">
    <source>
        <dbReference type="Pfam" id="PF19310"/>
    </source>
</evidence>
<evidence type="ECO:0000313" key="12">
    <source>
        <dbReference type="EMBL" id="TCO75953.1"/>
    </source>
</evidence>
<keyword evidence="2 9" id="KW-0645">Protease</keyword>
<dbReference type="Pfam" id="PF01432">
    <property type="entry name" value="Peptidase_M3"/>
    <property type="match status" value="1"/>
</dbReference>
<accession>A0A4R2KQF8</accession>
<dbReference type="InterPro" id="IPR024079">
    <property type="entry name" value="MetalloPept_cat_dom_sf"/>
</dbReference>
<dbReference type="EMBL" id="SLWX01000006">
    <property type="protein sequence ID" value="TCO75953.1"/>
    <property type="molecule type" value="Genomic_DNA"/>
</dbReference>
<dbReference type="FunFam" id="3.40.390.10:FF:000009">
    <property type="entry name" value="Oligopeptidase A"/>
    <property type="match status" value="1"/>
</dbReference>
<dbReference type="GO" id="GO:0004222">
    <property type="term" value="F:metalloendopeptidase activity"/>
    <property type="evidence" value="ECO:0007669"/>
    <property type="project" value="UniProtKB-EC"/>
</dbReference>
<evidence type="ECO:0000256" key="4">
    <source>
        <dbReference type="ARBA" id="ARBA00022801"/>
    </source>
</evidence>
<protein>
    <recommendedName>
        <fullName evidence="8">oligopeptidase A</fullName>
        <ecNumber evidence="8">3.4.24.70</ecNumber>
    </recommendedName>
</protein>
<proteinExistence type="inferred from homology"/>
<dbReference type="NCBIfam" id="NF008159">
    <property type="entry name" value="PRK10911.1"/>
    <property type="match status" value="1"/>
</dbReference>
<gene>
    <name evidence="12" type="ORF">EV688_106144</name>
</gene>
<dbReference type="InterPro" id="IPR045090">
    <property type="entry name" value="Pept_M3A_M3B"/>
</dbReference>
<dbReference type="Proteomes" id="UP000294980">
    <property type="component" value="Unassembled WGS sequence"/>
</dbReference>
<dbReference type="Gene3D" id="1.20.1050.40">
    <property type="entry name" value="Endopeptidase. Chain P, domain 1"/>
    <property type="match status" value="1"/>
</dbReference>
<dbReference type="CDD" id="cd06456">
    <property type="entry name" value="M3A_DCP"/>
    <property type="match status" value="1"/>
</dbReference>
<dbReference type="InterPro" id="IPR001567">
    <property type="entry name" value="Pept_M3A_M3B_dom"/>
</dbReference>
<evidence type="ECO:0000256" key="3">
    <source>
        <dbReference type="ARBA" id="ARBA00022723"/>
    </source>
</evidence>
<dbReference type="EC" id="3.4.24.70" evidence="8"/>
<comment type="caution">
    <text evidence="12">The sequence shown here is derived from an EMBL/GenBank/DDBJ whole genome shotgun (WGS) entry which is preliminary data.</text>
</comment>
<dbReference type="InterPro" id="IPR024077">
    <property type="entry name" value="Neurolysin/TOP_dom2"/>
</dbReference>
<evidence type="ECO:0000256" key="9">
    <source>
        <dbReference type="RuleBase" id="RU003435"/>
    </source>
</evidence>
<dbReference type="InterPro" id="IPR034005">
    <property type="entry name" value="M3A_DCP"/>
</dbReference>
<keyword evidence="6 9" id="KW-0482">Metalloprotease</keyword>
<feature type="domain" description="Oligopeptidase A N-terminal" evidence="11">
    <location>
        <begin position="26"/>
        <end position="149"/>
    </location>
</feature>
<dbReference type="Gene3D" id="3.40.390.10">
    <property type="entry name" value="Collagenase (Catalytic Domain)"/>
    <property type="match status" value="1"/>
</dbReference>
<keyword evidence="5 9" id="KW-0862">Zinc</keyword>
<evidence type="ECO:0000256" key="5">
    <source>
        <dbReference type="ARBA" id="ARBA00022833"/>
    </source>
</evidence>